<dbReference type="PANTHER" id="PTHR45748:SF7">
    <property type="entry name" value="1-PHOSPHATIDYLINOSITOL 3-PHOSPHATE 5-KINASE-RELATED"/>
    <property type="match status" value="1"/>
</dbReference>
<dbReference type="GO" id="GO:0005524">
    <property type="term" value="F:ATP binding"/>
    <property type="evidence" value="ECO:0007669"/>
    <property type="project" value="UniProtKB-UniRule"/>
</dbReference>
<keyword evidence="2 4" id="KW-0418">Kinase</keyword>
<keyword evidence="4" id="KW-0808">Transferase</keyword>
<dbReference type="GO" id="GO:0046854">
    <property type="term" value="P:phosphatidylinositol phosphate biosynthetic process"/>
    <property type="evidence" value="ECO:0007669"/>
    <property type="project" value="TreeGrafter"/>
</dbReference>
<keyword evidence="1 4" id="KW-0547">Nucleotide-binding</keyword>
<keyword evidence="7" id="KW-1185">Reference proteome</keyword>
<accession>A0AA38TFB4</accession>
<evidence type="ECO:0000313" key="7">
    <source>
        <dbReference type="Proteomes" id="UP001172457"/>
    </source>
</evidence>
<dbReference type="InterPro" id="IPR044769">
    <property type="entry name" value="PIKfyve_PIPKc"/>
</dbReference>
<dbReference type="PANTHER" id="PTHR45748">
    <property type="entry name" value="1-PHOSPHATIDYLINOSITOL 3-PHOSPHATE 5-KINASE-RELATED"/>
    <property type="match status" value="1"/>
</dbReference>
<dbReference type="Pfam" id="PF01504">
    <property type="entry name" value="PIP5K"/>
    <property type="match status" value="1"/>
</dbReference>
<reference evidence="6" key="1">
    <citation type="submission" date="2023-03" db="EMBL/GenBank/DDBJ databases">
        <title>Chromosome-scale reference genome and RAD-based genetic map of yellow starthistle (Centaurea solstitialis) reveal putative structural variation and QTLs associated with invader traits.</title>
        <authorList>
            <person name="Reatini B."/>
            <person name="Cang F.A."/>
            <person name="Jiang Q."/>
            <person name="Mckibben M.T.W."/>
            <person name="Barker M.S."/>
            <person name="Rieseberg L.H."/>
            <person name="Dlugosch K.M."/>
        </authorList>
    </citation>
    <scope>NUCLEOTIDE SEQUENCE</scope>
    <source>
        <strain evidence="6">CAN-66</strain>
        <tissue evidence="6">Leaf</tissue>
    </source>
</reference>
<evidence type="ECO:0000256" key="1">
    <source>
        <dbReference type="ARBA" id="ARBA00022741"/>
    </source>
</evidence>
<dbReference type="FunFam" id="3.30.800.10:FF:000006">
    <property type="entry name" value="1-phosphatidylinositol-3-phosphate 5-kinase FAB1B"/>
    <property type="match status" value="1"/>
</dbReference>
<dbReference type="PROSITE" id="PS51455">
    <property type="entry name" value="PIPK"/>
    <property type="match status" value="1"/>
</dbReference>
<name>A0AA38TFB4_9ASTR</name>
<dbReference type="EMBL" id="JARYMX010000002">
    <property type="protein sequence ID" value="KAJ9559935.1"/>
    <property type="molecule type" value="Genomic_DNA"/>
</dbReference>
<organism evidence="6 7">
    <name type="scientific">Centaurea solstitialis</name>
    <name type="common">yellow star-thistle</name>
    <dbReference type="NCBI Taxonomy" id="347529"/>
    <lineage>
        <taxon>Eukaryota</taxon>
        <taxon>Viridiplantae</taxon>
        <taxon>Streptophyta</taxon>
        <taxon>Embryophyta</taxon>
        <taxon>Tracheophyta</taxon>
        <taxon>Spermatophyta</taxon>
        <taxon>Magnoliopsida</taxon>
        <taxon>eudicotyledons</taxon>
        <taxon>Gunneridae</taxon>
        <taxon>Pentapetalae</taxon>
        <taxon>asterids</taxon>
        <taxon>campanulids</taxon>
        <taxon>Asterales</taxon>
        <taxon>Asteraceae</taxon>
        <taxon>Carduoideae</taxon>
        <taxon>Cardueae</taxon>
        <taxon>Centaureinae</taxon>
        <taxon>Centaurea</taxon>
    </lineage>
</organism>
<dbReference type="InterPro" id="IPR027483">
    <property type="entry name" value="PInositol-4-P-4/5-kinase_C_sf"/>
</dbReference>
<comment type="caution">
    <text evidence="6">The sequence shown here is derived from an EMBL/GenBank/DDBJ whole genome shotgun (WGS) entry which is preliminary data.</text>
</comment>
<evidence type="ECO:0000256" key="2">
    <source>
        <dbReference type="ARBA" id="ARBA00022777"/>
    </source>
</evidence>
<gene>
    <name evidence="6" type="ORF">OSB04_005095</name>
</gene>
<keyword evidence="3 4" id="KW-0067">ATP-binding</keyword>
<dbReference type="SMART" id="SM00330">
    <property type="entry name" value="PIPKc"/>
    <property type="match status" value="1"/>
</dbReference>
<proteinExistence type="predicted"/>
<dbReference type="CDD" id="cd17300">
    <property type="entry name" value="PIPKc_PIKfyve"/>
    <property type="match status" value="1"/>
</dbReference>
<dbReference type="GO" id="GO:0000285">
    <property type="term" value="F:1-phosphatidylinositol-3-phosphate 5-kinase activity"/>
    <property type="evidence" value="ECO:0007669"/>
    <property type="project" value="InterPro"/>
</dbReference>
<evidence type="ECO:0000256" key="3">
    <source>
        <dbReference type="ARBA" id="ARBA00022840"/>
    </source>
</evidence>
<evidence type="ECO:0000313" key="6">
    <source>
        <dbReference type="EMBL" id="KAJ9559935.1"/>
    </source>
</evidence>
<feature type="domain" description="PIPK" evidence="5">
    <location>
        <begin position="14"/>
        <end position="342"/>
    </location>
</feature>
<dbReference type="Proteomes" id="UP001172457">
    <property type="component" value="Chromosome 2"/>
</dbReference>
<evidence type="ECO:0000256" key="4">
    <source>
        <dbReference type="PROSITE-ProRule" id="PRU00781"/>
    </source>
</evidence>
<sequence length="366" mass="41163">MSGEKRKDGESMFSSQSADSVMFQSFSNLDEGEAFKNLGDESLLGSRGSLVLDPLSYTKALHARVEFTDDGPLGKVKYTVVSYYAKRFEALRRMCCPSEMDYVRSLSRCKKWGAQGGKSNVFFAKSLDERFIIKQVTKTELESFIKFAPAYFKYLSESIASGSPTCLAKILGIYQVTKQMKGGKESKMDVLVMENLLFGRNLTRLYDLKGSSRSRYNPDSSGSNKVLLDQNLIEAMPTSPIFVGNKAKRLLERAVWNDTAFLAVSIPFIDVMDYSLLVGVDEEKHELVLGIIDFMRQYTWDKHLETWVKASGILGGPKNASPTVISPKQYKKRFRKAMTTYFLMVPDQWSPPAVMPSSEDSNTPQD</sequence>
<dbReference type="Gene3D" id="3.30.810.10">
    <property type="entry name" value="2-Layer Sandwich"/>
    <property type="match status" value="1"/>
</dbReference>
<evidence type="ECO:0000259" key="5">
    <source>
        <dbReference type="PROSITE" id="PS51455"/>
    </source>
</evidence>
<dbReference type="SUPFAM" id="SSF56104">
    <property type="entry name" value="SAICAR synthase-like"/>
    <property type="match status" value="1"/>
</dbReference>
<dbReference type="FunFam" id="3.30.810.10:FF:000001">
    <property type="entry name" value="1-phosphatidylinositol 3-phosphate 5-kinase FAB1"/>
    <property type="match status" value="1"/>
</dbReference>
<dbReference type="Gene3D" id="3.30.800.10">
    <property type="entry name" value="Phosphatidylinositol Phosphate Kinase II Beta"/>
    <property type="match status" value="1"/>
</dbReference>
<dbReference type="InterPro" id="IPR027484">
    <property type="entry name" value="PInositol-4-P-5-kinase_N"/>
</dbReference>
<dbReference type="AlphaFoldDB" id="A0AA38TFB4"/>
<protein>
    <recommendedName>
        <fullName evidence="5">PIPK domain-containing protein</fullName>
    </recommendedName>
</protein>
<dbReference type="InterPro" id="IPR002498">
    <property type="entry name" value="PInositol-4-P-4/5-kinase_core"/>
</dbReference>
<dbReference type="GO" id="GO:0010008">
    <property type="term" value="C:endosome membrane"/>
    <property type="evidence" value="ECO:0007669"/>
    <property type="project" value="TreeGrafter"/>
</dbReference>